<feature type="transmembrane region" description="Helical" evidence="1">
    <location>
        <begin position="30"/>
        <end position="49"/>
    </location>
</feature>
<protein>
    <submittedName>
        <fullName evidence="2">Uncharacterized protein</fullName>
    </submittedName>
</protein>
<keyword evidence="1" id="KW-0812">Transmembrane</keyword>
<organism evidence="2 3">
    <name type="scientific">Gnathostoma spinigerum</name>
    <dbReference type="NCBI Taxonomy" id="75299"/>
    <lineage>
        <taxon>Eukaryota</taxon>
        <taxon>Metazoa</taxon>
        <taxon>Ecdysozoa</taxon>
        <taxon>Nematoda</taxon>
        <taxon>Chromadorea</taxon>
        <taxon>Rhabditida</taxon>
        <taxon>Spirurina</taxon>
        <taxon>Gnathostomatomorpha</taxon>
        <taxon>Gnathostomatoidea</taxon>
        <taxon>Gnathostomatidae</taxon>
        <taxon>Gnathostoma</taxon>
    </lineage>
</organism>
<keyword evidence="3" id="KW-1185">Reference proteome</keyword>
<dbReference type="AlphaFoldDB" id="A0ABD6ETF0"/>
<evidence type="ECO:0000313" key="3">
    <source>
        <dbReference type="Proteomes" id="UP001608902"/>
    </source>
</evidence>
<name>A0ABD6ETF0_9BILA</name>
<dbReference type="EMBL" id="JBGFUD010005988">
    <property type="protein sequence ID" value="MFH4980726.1"/>
    <property type="molecule type" value="Genomic_DNA"/>
</dbReference>
<evidence type="ECO:0000313" key="2">
    <source>
        <dbReference type="EMBL" id="MFH4980726.1"/>
    </source>
</evidence>
<comment type="caution">
    <text evidence="2">The sequence shown here is derived from an EMBL/GenBank/DDBJ whole genome shotgun (WGS) entry which is preliminary data.</text>
</comment>
<accession>A0ABD6ETF0</accession>
<keyword evidence="1" id="KW-1133">Transmembrane helix</keyword>
<keyword evidence="1" id="KW-0472">Membrane</keyword>
<reference evidence="2 3" key="1">
    <citation type="submission" date="2024-08" db="EMBL/GenBank/DDBJ databases">
        <title>Gnathostoma spinigerum genome.</title>
        <authorList>
            <person name="Gonzalez-Bertolin B."/>
            <person name="Monzon S."/>
            <person name="Zaballos A."/>
            <person name="Jimenez P."/>
            <person name="Dekumyoy P."/>
            <person name="Varona S."/>
            <person name="Cuesta I."/>
            <person name="Sumanam S."/>
            <person name="Adisakwattana P."/>
            <person name="Gasser R.B."/>
            <person name="Hernandez-Gonzalez A."/>
            <person name="Young N.D."/>
            <person name="Perteguer M.J."/>
        </authorList>
    </citation>
    <scope>NUCLEOTIDE SEQUENCE [LARGE SCALE GENOMIC DNA]</scope>
    <source>
        <strain evidence="2">AL3</strain>
        <tissue evidence="2">Liver</tissue>
    </source>
</reference>
<evidence type="ECO:0000256" key="1">
    <source>
        <dbReference type="SAM" id="Phobius"/>
    </source>
</evidence>
<proteinExistence type="predicted"/>
<dbReference type="Proteomes" id="UP001608902">
    <property type="component" value="Unassembled WGS sequence"/>
</dbReference>
<gene>
    <name evidence="2" type="ORF">AB6A40_007435</name>
</gene>
<sequence>MCFLHNHYNLCKYAVCFHEISGRSKSHVSLYPTAMMYSILLICALFGVTQTTINRNRIRECLDTNEESVLQSVAEYLENAAEVVELVSDTGSVALKGAASILNQAANYLLDVEDIEDLQEIMRYRCLQKLIMDEIGKIKMHGAQIDRFIAYSGIVDSFDEFFGKCASLEILRKVVFQYFDLI</sequence>